<dbReference type="EnsemblMetazoa" id="CJA35971.1">
    <property type="protein sequence ID" value="CJA35971.1"/>
    <property type="gene ID" value="WBGene00211818"/>
</dbReference>
<name>A0A8R1IKW8_CAEJA</name>
<keyword evidence="2" id="KW-1185">Reference proteome</keyword>
<evidence type="ECO:0000313" key="2">
    <source>
        <dbReference type="Proteomes" id="UP000005237"/>
    </source>
</evidence>
<organism evidence="1 2">
    <name type="scientific">Caenorhabditis japonica</name>
    <dbReference type="NCBI Taxonomy" id="281687"/>
    <lineage>
        <taxon>Eukaryota</taxon>
        <taxon>Metazoa</taxon>
        <taxon>Ecdysozoa</taxon>
        <taxon>Nematoda</taxon>
        <taxon>Chromadorea</taxon>
        <taxon>Rhabditida</taxon>
        <taxon>Rhabditina</taxon>
        <taxon>Rhabditomorpha</taxon>
        <taxon>Rhabditoidea</taxon>
        <taxon>Rhabditidae</taxon>
        <taxon>Peloderinae</taxon>
        <taxon>Caenorhabditis</taxon>
    </lineage>
</organism>
<proteinExistence type="predicted"/>
<dbReference type="AlphaFoldDB" id="A0A8R1IKW8"/>
<sequence>MYFHRDSQSNPIQQERVFCFALLVFFAPFLFSHRSSMLVRAKRIRLTARRLQARVSEAVFIFIFISPPPPKKKRKKKKKKKKQSPFTISDYACERSGIASKSTPHIYEHQIEIRYFCLKRNSFQVN</sequence>
<reference evidence="2" key="1">
    <citation type="submission" date="2010-08" db="EMBL/GenBank/DDBJ databases">
        <authorList>
            <consortium name="Caenorhabditis japonica Sequencing Consortium"/>
            <person name="Wilson R.K."/>
        </authorList>
    </citation>
    <scope>NUCLEOTIDE SEQUENCE [LARGE SCALE GENOMIC DNA]</scope>
    <source>
        <strain evidence="2">DF5081</strain>
    </source>
</reference>
<protein>
    <submittedName>
        <fullName evidence="1">Uncharacterized protein</fullName>
    </submittedName>
</protein>
<evidence type="ECO:0000313" key="1">
    <source>
        <dbReference type="EnsemblMetazoa" id="CJA35971.1"/>
    </source>
</evidence>
<reference evidence="1" key="2">
    <citation type="submission" date="2022-06" db="UniProtKB">
        <authorList>
            <consortium name="EnsemblMetazoa"/>
        </authorList>
    </citation>
    <scope>IDENTIFICATION</scope>
    <source>
        <strain evidence="1">DF5081</strain>
    </source>
</reference>
<dbReference type="Proteomes" id="UP000005237">
    <property type="component" value="Unassembled WGS sequence"/>
</dbReference>
<accession>A0A8R1IKW8</accession>